<feature type="domain" description="Disease resistance R13L4/SHOC-2-like LRR" evidence="5">
    <location>
        <begin position="125"/>
        <end position="272"/>
    </location>
</feature>
<dbReference type="InterPro" id="IPR032675">
    <property type="entry name" value="LRR_dom_sf"/>
</dbReference>
<dbReference type="PANTHER" id="PTHR47186">
    <property type="entry name" value="LEUCINE-RICH REPEAT-CONTAINING PROTEIN 57"/>
    <property type="match status" value="1"/>
</dbReference>
<dbReference type="PANTHER" id="PTHR47186:SF3">
    <property type="entry name" value="OS09G0267800 PROTEIN"/>
    <property type="match status" value="1"/>
</dbReference>
<protein>
    <submittedName>
        <fullName evidence="6">Disease resistance protein</fullName>
    </submittedName>
</protein>
<evidence type="ECO:0000256" key="3">
    <source>
        <dbReference type="ARBA" id="ARBA00022840"/>
    </source>
</evidence>
<proteinExistence type="predicted"/>
<dbReference type="Gene3D" id="3.80.10.10">
    <property type="entry name" value="Ribonuclease Inhibitor"/>
    <property type="match status" value="1"/>
</dbReference>
<dbReference type="EMBL" id="JACGWJ010000004">
    <property type="protein sequence ID" value="KAL0425660.1"/>
    <property type="molecule type" value="Genomic_DNA"/>
</dbReference>
<evidence type="ECO:0000256" key="1">
    <source>
        <dbReference type="ARBA" id="ARBA00022737"/>
    </source>
</evidence>
<accession>A0AAW2V9U2</accession>
<feature type="domain" description="Disease resistance protein winged helix" evidence="4">
    <location>
        <begin position="1"/>
        <end position="52"/>
    </location>
</feature>
<dbReference type="InterPro" id="IPR055414">
    <property type="entry name" value="LRR_R13L4/SHOC2-like"/>
</dbReference>
<keyword evidence="3" id="KW-0067">ATP-binding</keyword>
<dbReference type="AlphaFoldDB" id="A0AAW2V9U2"/>
<dbReference type="Pfam" id="PF23598">
    <property type="entry name" value="LRR_14"/>
    <property type="match status" value="1"/>
</dbReference>
<dbReference type="InterPro" id="IPR058922">
    <property type="entry name" value="WHD_DRP"/>
</dbReference>
<reference evidence="6" key="1">
    <citation type="submission" date="2020-06" db="EMBL/GenBank/DDBJ databases">
        <authorList>
            <person name="Li T."/>
            <person name="Hu X."/>
            <person name="Zhang T."/>
            <person name="Song X."/>
            <person name="Zhang H."/>
            <person name="Dai N."/>
            <person name="Sheng W."/>
            <person name="Hou X."/>
            <person name="Wei L."/>
        </authorList>
    </citation>
    <scope>NUCLEOTIDE SEQUENCE</scope>
    <source>
        <strain evidence="6">G02</strain>
        <tissue evidence="6">Leaf</tissue>
    </source>
</reference>
<name>A0AAW2V9U2_SESRA</name>
<evidence type="ECO:0000259" key="5">
    <source>
        <dbReference type="Pfam" id="PF23598"/>
    </source>
</evidence>
<gene>
    <name evidence="6" type="ORF">Sradi_1100800</name>
</gene>
<dbReference type="Pfam" id="PF23559">
    <property type="entry name" value="WHD_DRP"/>
    <property type="match status" value="1"/>
</dbReference>
<evidence type="ECO:0000313" key="6">
    <source>
        <dbReference type="EMBL" id="KAL0425660.1"/>
    </source>
</evidence>
<organism evidence="6">
    <name type="scientific">Sesamum radiatum</name>
    <name type="common">Black benniseed</name>
    <dbReference type="NCBI Taxonomy" id="300843"/>
    <lineage>
        <taxon>Eukaryota</taxon>
        <taxon>Viridiplantae</taxon>
        <taxon>Streptophyta</taxon>
        <taxon>Embryophyta</taxon>
        <taxon>Tracheophyta</taxon>
        <taxon>Spermatophyta</taxon>
        <taxon>Magnoliopsida</taxon>
        <taxon>eudicotyledons</taxon>
        <taxon>Gunneridae</taxon>
        <taxon>Pentapetalae</taxon>
        <taxon>asterids</taxon>
        <taxon>lamiids</taxon>
        <taxon>Lamiales</taxon>
        <taxon>Pedaliaceae</taxon>
        <taxon>Sesamum</taxon>
    </lineage>
</organism>
<dbReference type="SUPFAM" id="SSF52058">
    <property type="entry name" value="L domain-like"/>
    <property type="match status" value="1"/>
</dbReference>
<evidence type="ECO:0000259" key="4">
    <source>
        <dbReference type="Pfam" id="PF23559"/>
    </source>
</evidence>
<evidence type="ECO:0000256" key="2">
    <source>
        <dbReference type="ARBA" id="ARBA00022741"/>
    </source>
</evidence>
<reference evidence="6" key="2">
    <citation type="journal article" date="2024" name="Plant">
        <title>Genomic evolution and insights into agronomic trait innovations of Sesamum species.</title>
        <authorList>
            <person name="Miao H."/>
            <person name="Wang L."/>
            <person name="Qu L."/>
            <person name="Liu H."/>
            <person name="Sun Y."/>
            <person name="Le M."/>
            <person name="Wang Q."/>
            <person name="Wei S."/>
            <person name="Zheng Y."/>
            <person name="Lin W."/>
            <person name="Duan Y."/>
            <person name="Cao H."/>
            <person name="Xiong S."/>
            <person name="Wang X."/>
            <person name="Wei L."/>
            <person name="Li C."/>
            <person name="Ma Q."/>
            <person name="Ju M."/>
            <person name="Zhao R."/>
            <person name="Li G."/>
            <person name="Mu C."/>
            <person name="Tian Q."/>
            <person name="Mei H."/>
            <person name="Zhang T."/>
            <person name="Gao T."/>
            <person name="Zhang H."/>
        </authorList>
    </citation>
    <scope>NUCLEOTIDE SEQUENCE</scope>
    <source>
        <strain evidence="6">G02</strain>
    </source>
</reference>
<keyword evidence="1" id="KW-0677">Repeat</keyword>
<keyword evidence="2" id="KW-0547">Nucleotide-binding</keyword>
<sequence length="291" mass="33559">MGEGFIPEPEERKTKEQLGFDYFNELLSRSFFQPLSSTGSHFVMHDLINDLAQFVAGGICYKLDEKVETNDEYKIPEKARHASFLRHEYEVFRKFNGFYRVKGLRTFLPMPVQNIHVWPPFYLSNRILLELLPKLHRLRVLSLSGYSITELPSSICTLIHLRYLNLSGTSIVSLPDSLINLRHLDNSNTDLLKELPVEIGKLGSLQSLPKIVLSKVGGLGLRELRNLEHLRGTVAISELQNVLDVEDAKEASVRRKQEIEELQLTWGNDTDDPRNTRLEEVYWMCYNPMKT</sequence>
<comment type="caution">
    <text evidence="6">The sequence shown here is derived from an EMBL/GenBank/DDBJ whole genome shotgun (WGS) entry which is preliminary data.</text>
</comment>